<accession>A0ABY5SPZ0</accession>
<dbReference type="RefSeq" id="WP_265419193.1">
    <property type="nucleotide sequence ID" value="NZ_CP093443.1"/>
</dbReference>
<sequence>MNTSEEFRILAPTGTLGYGFSAEDFRRTVRDFAPDLVAVDAGSTDPGPYYLGAGKSFTSRATIKYEIGLLVDECLPRKIPVVIGNCGGAGGRPHLQWVNEIVMELAAERNWKLRLGVIDSEIDDRDRLKQIVSAGQSEQFESGAELTHDAIDDATRIVAQLGPEPVAEVFAEEPDVVLVGRICDDAIFSALPILKGFDRGLASYAGKVLECGALACEPVEMDVLTAVIGREYVIFEPGAQHRRSTVKSVTGHSLYERENPFEQAGPGGIVDLTEVTITQETERSVRVQGVKFIPQPYTLKLEGACEVGYRSACIAGIADPILIEALPSVLETVRSRTEKRLESAGLSARSISFKRYGVDAVPLNQRADTFPASAPSEVGVVIETIADTAEDSLAICHEVAGSLLHVDYPGQLNTAGNVAFPFSPAEFPVGQCFEFSIYHLIHVDDPNEFSTITVKEIGGDHA</sequence>
<dbReference type="EMBL" id="CP093443">
    <property type="protein sequence ID" value="UVI36627.1"/>
    <property type="molecule type" value="Genomic_DNA"/>
</dbReference>
<dbReference type="InterPro" id="IPR010839">
    <property type="entry name" value="AtuA_N"/>
</dbReference>
<name>A0ABY5SPZ0_9MICO</name>
<dbReference type="Pfam" id="PF07287">
    <property type="entry name" value="AtuA"/>
    <property type="match status" value="1"/>
</dbReference>
<organism evidence="2 3">
    <name type="scientific">Brevibacterium spongiae</name>
    <dbReference type="NCBI Taxonomy" id="2909672"/>
    <lineage>
        <taxon>Bacteria</taxon>
        <taxon>Bacillati</taxon>
        <taxon>Actinomycetota</taxon>
        <taxon>Actinomycetes</taxon>
        <taxon>Micrococcales</taxon>
        <taxon>Brevibacteriaceae</taxon>
        <taxon>Brevibacterium</taxon>
    </lineage>
</organism>
<gene>
    <name evidence="2" type="ORF">L1F31_02865</name>
</gene>
<evidence type="ECO:0000313" key="3">
    <source>
        <dbReference type="Proteomes" id="UP001064879"/>
    </source>
</evidence>
<dbReference type="Proteomes" id="UP001064879">
    <property type="component" value="Chromosome"/>
</dbReference>
<evidence type="ECO:0000313" key="2">
    <source>
        <dbReference type="EMBL" id="UVI36627.1"/>
    </source>
</evidence>
<reference evidence="2" key="1">
    <citation type="submission" date="2022-03" db="EMBL/GenBank/DDBJ databases">
        <title>Brevibacterium spongiae sp. nov., isolated from marine sponge.</title>
        <authorList>
            <person name="Li Z."/>
            <person name="Zhang M."/>
        </authorList>
    </citation>
    <scope>NUCLEOTIDE SEQUENCE</scope>
    <source>
        <strain evidence="2">WHS-Z9</strain>
    </source>
</reference>
<evidence type="ECO:0000259" key="1">
    <source>
        <dbReference type="Pfam" id="PF07287"/>
    </source>
</evidence>
<keyword evidence="3" id="KW-1185">Reference proteome</keyword>
<protein>
    <submittedName>
        <fullName evidence="2">DUF1446 domain-containing protein</fullName>
    </submittedName>
</protein>
<feature type="domain" description="Acyclic terpene utilisation N-terminal" evidence="1">
    <location>
        <begin position="70"/>
        <end position="404"/>
    </location>
</feature>
<proteinExistence type="predicted"/>